<keyword evidence="2" id="KW-1185">Reference proteome</keyword>
<proteinExistence type="predicted"/>
<organism evidence="1 2">
    <name type="scientific">Novosphingobium rhizovicinum</name>
    <dbReference type="NCBI Taxonomy" id="3228928"/>
    <lineage>
        <taxon>Bacteria</taxon>
        <taxon>Pseudomonadati</taxon>
        <taxon>Pseudomonadota</taxon>
        <taxon>Alphaproteobacteria</taxon>
        <taxon>Sphingomonadales</taxon>
        <taxon>Sphingomonadaceae</taxon>
        <taxon>Novosphingobium</taxon>
    </lineage>
</organism>
<protein>
    <submittedName>
        <fullName evidence="1">Packaged DNA stabilization protein</fullName>
    </submittedName>
</protein>
<evidence type="ECO:0000313" key="1">
    <source>
        <dbReference type="EMBL" id="MEW9855927.1"/>
    </source>
</evidence>
<dbReference type="RefSeq" id="WP_367774108.1">
    <property type="nucleotide sequence ID" value="NZ_JBFNXR010000048.1"/>
</dbReference>
<dbReference type="InterPro" id="IPR021098">
    <property type="entry name" value="Phage_P22_Gp10"/>
</dbReference>
<reference evidence="1 2" key="1">
    <citation type="submission" date="2024-06" db="EMBL/GenBank/DDBJ databases">
        <title>Novosphingobium rhizovicinus M1R2S20.</title>
        <authorList>
            <person name="Sun J.-Q."/>
        </authorList>
    </citation>
    <scope>NUCLEOTIDE SEQUENCE [LARGE SCALE GENOMIC DNA]</scope>
    <source>
        <strain evidence="1 2">M1R2S20</strain>
    </source>
</reference>
<dbReference type="EMBL" id="JBFNXR010000048">
    <property type="protein sequence ID" value="MEW9855927.1"/>
    <property type="molecule type" value="Genomic_DNA"/>
</dbReference>
<name>A0ABV3RDL4_9SPHN</name>
<sequence length="446" mass="48219">MQIPIMAGTTVKDGEFVASYPVNLQPRVIDSGVSKGQLVTAPGAQEIATGPGKDRGGIVWNDVHYRVMGSKLVSVSATGTVAALADVGDDGSPAGLDYGFGRLAIRSSQRLYYWNGSALSDVTDPDLGVVKDMLWIDGYYATTDGEYIIVTDLNDPLSVNPTRYGSAEEDPDAITGLLKYREELYALGRHTIQPFQNVGGNGFPFQTVTGGMIPVGCVSATAKCMVGGDGFAFVGSARGEPLSVWYYGGGAATRLSDDRIDDDLAVELHPEAIEMECRAFPGERQIIVHLAGKSWALSLSTTEAASKSAWFALQSGAFGPYRLRHAVLHGTRHIVGDTQSNRLGVLTGEKHFGEAADWRFDAALLFDPAGALVSEIELFGQFPLEPNAVFFSMTRDGVQWSREVSRALTGRRDERVIWRPNVELRTMGAFRWRGRGRVAIARCEAS</sequence>
<dbReference type="Proteomes" id="UP001556118">
    <property type="component" value="Unassembled WGS sequence"/>
</dbReference>
<gene>
    <name evidence="1" type="ORF">ABUH87_12335</name>
</gene>
<evidence type="ECO:0000313" key="2">
    <source>
        <dbReference type="Proteomes" id="UP001556118"/>
    </source>
</evidence>
<dbReference type="Pfam" id="PF11134">
    <property type="entry name" value="Phage_stabilise"/>
    <property type="match status" value="1"/>
</dbReference>
<comment type="caution">
    <text evidence="1">The sequence shown here is derived from an EMBL/GenBank/DDBJ whole genome shotgun (WGS) entry which is preliminary data.</text>
</comment>
<accession>A0ABV3RDL4</accession>